<dbReference type="GO" id="GO:0019903">
    <property type="term" value="F:protein phosphatase binding"/>
    <property type="evidence" value="ECO:0007669"/>
    <property type="project" value="InterPro"/>
</dbReference>
<dbReference type="GO" id="GO:0019888">
    <property type="term" value="F:protein phosphatase regulator activity"/>
    <property type="evidence" value="ECO:0007669"/>
    <property type="project" value="TreeGrafter"/>
</dbReference>
<feature type="region of interest" description="Disordered" evidence="2">
    <location>
        <begin position="216"/>
        <end position="276"/>
    </location>
</feature>
<dbReference type="InterPro" id="IPR007587">
    <property type="entry name" value="SAPS"/>
</dbReference>
<keyword evidence="4" id="KW-1185">Reference proteome</keyword>
<sequence length="1006" mass="115130">MSFWPFGQSLNNSNINKILDDYFNILHNVESTAANVTNTSTSSSSGTILDQDEEDKSHINTHTSKDNLAFISNEQGTKYREQGNHIKPTLSNGQQKEDTQSIKPIGIGTGNSIISNSNQNSVGSNTSTSIQKQTHNNAANASLKLLNSSFMDKILDEPELLNELTRKNNTLLDFICFGYYYDEDKKKVQNIEYLINLLMFCIDRINENQDIINDKHNEETGKKEEENGSKKKRKGNTEEERKEGKKDNDDTGDDEKEEEEEKEGKKEEEQEEEDTYLHKATVISEIFALDIWLISESLVKSAQYLANIWSILSNPLFKKEKSPLVPIFLKINTNLLITRQDQYLNFIRSDKVSLVDDMLKHIDVPVLMDFFLKIISTDKQESPTGILELLQDQNIIDKLITFFDNEKYSKDIQTCSCDFLKALIAISANASLDDLTIGPNVLTRHLCSSPRILDSLIDIIAIKRGFALNNAVSIVIELIRKNNSDYDQINLLNTTIKNNPPSSRDPIYLGYMLKRFTQELPTILEIVLQSDKSTESSTRINQMGESYEPLGFERFKVVELIAELLHCSNMGLMNSRRAELIALKRDKVRENMLKQLEDAFEELTLKNNDTTNTDTNSSDEPDLDDEEIEINQIAEIDESFDIPYVNINQNSKIRENPTIGDYFKITLFDLQILPRIVSMFLKFPWNNFWHNVIFDIIQQVFNGRMDYSYNSFLVFSLFESDQFSTFCAEKSAVGNFLKFDLPRDLILEGYKQSCEFFNKTHMNLGFMGHLVLIAEEIVKFSKVYKVELISPAIHESLSNPNWVFYSEDILMDTRLMYSKILGGEMITNAAMDEELLIQQQQLQQQQQQQLQQQHGDNSVNYESLDEFTEEQLIEEGLHHMDEEAKQNQQGGNTAEGNMDGENVYDDELVPYDGINPPALLVPTTEMDIINYTTQEDLNSKLRKRLIEQSRLEVEKKNADKGVILLGYTESSAVSPTSTFNGNDDDNKNANANENNFMHDNDNNQVK</sequence>
<dbReference type="Proteomes" id="UP000262825">
    <property type="component" value="Unassembled WGS sequence"/>
</dbReference>
<evidence type="ECO:0000313" key="3">
    <source>
        <dbReference type="EMBL" id="SSD61832.1"/>
    </source>
</evidence>
<evidence type="ECO:0000256" key="2">
    <source>
        <dbReference type="SAM" id="MobiDB-lite"/>
    </source>
</evidence>
<dbReference type="GO" id="GO:0005829">
    <property type="term" value="C:cytosol"/>
    <property type="evidence" value="ECO:0007669"/>
    <property type="project" value="TreeGrafter"/>
</dbReference>
<feature type="compositionally biased region" description="Basic and acidic residues" evidence="2">
    <location>
        <begin position="996"/>
        <end position="1006"/>
    </location>
</feature>
<dbReference type="PANTHER" id="PTHR12634">
    <property type="entry name" value="SIT4 YEAST -ASSOCIATING PROTEIN-RELATED"/>
    <property type="match status" value="1"/>
</dbReference>
<dbReference type="Pfam" id="PF04499">
    <property type="entry name" value="SAPS"/>
    <property type="match status" value="1"/>
</dbReference>
<feature type="compositionally biased region" description="Basic and acidic residues" evidence="2">
    <location>
        <begin position="216"/>
        <end position="249"/>
    </location>
</feature>
<feature type="compositionally biased region" description="Acidic residues" evidence="2">
    <location>
        <begin position="250"/>
        <end position="261"/>
    </location>
</feature>
<dbReference type="EMBL" id="UFAJ01000923">
    <property type="protein sequence ID" value="SSD61832.1"/>
    <property type="molecule type" value="Genomic_DNA"/>
</dbReference>
<accession>A0A376BAZ0</accession>
<evidence type="ECO:0000313" key="4">
    <source>
        <dbReference type="Proteomes" id="UP000262825"/>
    </source>
</evidence>
<proteinExistence type="inferred from homology"/>
<evidence type="ECO:0000256" key="1">
    <source>
        <dbReference type="ARBA" id="ARBA00006180"/>
    </source>
</evidence>
<protein>
    <submittedName>
        <fullName evidence="3">Related to SIT4-associating protein SAP155</fullName>
    </submittedName>
</protein>
<dbReference type="GO" id="GO:0005634">
    <property type="term" value="C:nucleus"/>
    <property type="evidence" value="ECO:0007669"/>
    <property type="project" value="TreeGrafter"/>
</dbReference>
<name>A0A376BAZ0_9ASCO</name>
<dbReference type="AlphaFoldDB" id="A0A376BAZ0"/>
<dbReference type="PANTHER" id="PTHR12634:SF14">
    <property type="entry name" value="SIT4-ASSOCIATING PROTEIN SAP155-RELATED"/>
    <property type="match status" value="1"/>
</dbReference>
<comment type="similarity">
    <text evidence="1">Belongs to the SAPS family.</text>
</comment>
<dbReference type="VEuPathDB" id="FungiDB:SCODWIG_03593"/>
<gene>
    <name evidence="3" type="ORF">SCODWIG_03593</name>
</gene>
<organism evidence="3 4">
    <name type="scientific">Saccharomycodes ludwigii</name>
    <dbReference type="NCBI Taxonomy" id="36035"/>
    <lineage>
        <taxon>Eukaryota</taxon>
        <taxon>Fungi</taxon>
        <taxon>Dikarya</taxon>
        <taxon>Ascomycota</taxon>
        <taxon>Saccharomycotina</taxon>
        <taxon>Saccharomycetes</taxon>
        <taxon>Saccharomycodales</taxon>
        <taxon>Saccharomycodaceae</taxon>
        <taxon>Saccharomycodes</taxon>
    </lineage>
</organism>
<feature type="region of interest" description="Disordered" evidence="2">
    <location>
        <begin position="972"/>
        <end position="1006"/>
    </location>
</feature>
<reference evidence="4" key="1">
    <citation type="submission" date="2018-06" db="EMBL/GenBank/DDBJ databases">
        <authorList>
            <person name="Guldener U."/>
        </authorList>
    </citation>
    <scope>NUCLEOTIDE SEQUENCE [LARGE SCALE GENOMIC DNA]</scope>
    <source>
        <strain evidence="4">UTAD17</strain>
    </source>
</reference>